<dbReference type="EMBL" id="JASCZI010271875">
    <property type="protein sequence ID" value="MED6216356.1"/>
    <property type="molecule type" value="Genomic_DNA"/>
</dbReference>
<evidence type="ECO:0000313" key="2">
    <source>
        <dbReference type="EMBL" id="MED6216356.1"/>
    </source>
</evidence>
<dbReference type="InterPro" id="IPR040610">
    <property type="entry name" value="SNRNP25_ubiquitin"/>
</dbReference>
<organism evidence="2 3">
    <name type="scientific">Stylosanthes scabra</name>
    <dbReference type="NCBI Taxonomy" id="79078"/>
    <lineage>
        <taxon>Eukaryota</taxon>
        <taxon>Viridiplantae</taxon>
        <taxon>Streptophyta</taxon>
        <taxon>Embryophyta</taxon>
        <taxon>Tracheophyta</taxon>
        <taxon>Spermatophyta</taxon>
        <taxon>Magnoliopsida</taxon>
        <taxon>eudicotyledons</taxon>
        <taxon>Gunneridae</taxon>
        <taxon>Pentapetalae</taxon>
        <taxon>rosids</taxon>
        <taxon>fabids</taxon>
        <taxon>Fabales</taxon>
        <taxon>Fabaceae</taxon>
        <taxon>Papilionoideae</taxon>
        <taxon>50 kb inversion clade</taxon>
        <taxon>dalbergioids sensu lato</taxon>
        <taxon>Dalbergieae</taxon>
        <taxon>Pterocarpus clade</taxon>
        <taxon>Stylosanthes</taxon>
    </lineage>
</organism>
<sequence length="278" mass="31813">MGDDSRLIMEEDEDFHSLDNRSSSRIPSLTMQFSSLMIDDGVDDSSSIVSTKTFSYSRLPSEPFTLSVLKLDGSCFHVEVAKTATVADLNRAVEAVFSHIPQKWTGQISWAHVWEQFCLCFEGHKLVIETAYLRDYGIKDGDQLRFIRRVPNPCSFQRKRSKKRVVILKMNRRYRSSSKENSYQQKVQCGGDDDIGLNEEYLVENKRLTGFLGGLFSCNRLAVAERARTESRVCPSAIAEVNYVQDSVHGDVYEWSMGSQRKKLHIWYAHFLLSLDTI</sequence>
<dbReference type="PANTHER" id="PTHR14942:SF2">
    <property type="entry name" value="UBIQUITIN-LIKE SUPERFAMILY PROTEIN"/>
    <property type="match status" value="1"/>
</dbReference>
<keyword evidence="3" id="KW-1185">Reference proteome</keyword>
<dbReference type="InterPro" id="IPR029071">
    <property type="entry name" value="Ubiquitin-like_domsf"/>
</dbReference>
<dbReference type="PANTHER" id="PTHR14942">
    <property type="entry name" value="U11/U12 SMALL NUCLEAR RIBONUCLEOPROTEIN 25 KDA PROTEIN"/>
    <property type="match status" value="1"/>
</dbReference>
<feature type="domain" description="SNRNP25 ubiquitin-like" evidence="1">
    <location>
        <begin position="65"/>
        <end position="150"/>
    </location>
</feature>
<proteinExistence type="predicted"/>
<dbReference type="CDD" id="cd17058">
    <property type="entry name" value="Ubl_SNRNP25"/>
    <property type="match status" value="1"/>
</dbReference>
<dbReference type="Proteomes" id="UP001341840">
    <property type="component" value="Unassembled WGS sequence"/>
</dbReference>
<protein>
    <recommendedName>
        <fullName evidence="1">SNRNP25 ubiquitin-like domain-containing protein</fullName>
    </recommendedName>
</protein>
<dbReference type="Gene3D" id="3.10.20.90">
    <property type="entry name" value="Phosphatidylinositol 3-kinase Catalytic Subunit, Chain A, domain 1"/>
    <property type="match status" value="1"/>
</dbReference>
<dbReference type="SUPFAM" id="SSF54236">
    <property type="entry name" value="Ubiquitin-like"/>
    <property type="match status" value="1"/>
</dbReference>
<accession>A0ABU6Z3K5</accession>
<reference evidence="2 3" key="1">
    <citation type="journal article" date="2023" name="Plants (Basel)">
        <title>Bridging the Gap: Combining Genomics and Transcriptomics Approaches to Understand Stylosanthes scabra, an Orphan Legume from the Brazilian Caatinga.</title>
        <authorList>
            <person name="Ferreira-Neto J.R.C."/>
            <person name="da Silva M.D."/>
            <person name="Binneck E."/>
            <person name="de Melo N.F."/>
            <person name="da Silva R.H."/>
            <person name="de Melo A.L.T.M."/>
            <person name="Pandolfi V."/>
            <person name="Bustamante F.O."/>
            <person name="Brasileiro-Vidal A.C."/>
            <person name="Benko-Iseppon A.M."/>
        </authorList>
    </citation>
    <scope>NUCLEOTIDE SEQUENCE [LARGE SCALE GENOMIC DNA]</scope>
    <source>
        <tissue evidence="2">Leaves</tissue>
    </source>
</reference>
<evidence type="ECO:0000313" key="3">
    <source>
        <dbReference type="Proteomes" id="UP001341840"/>
    </source>
</evidence>
<gene>
    <name evidence="2" type="ORF">PIB30_006999</name>
</gene>
<dbReference type="Pfam" id="PF18036">
    <property type="entry name" value="Ubiquitin_4"/>
    <property type="match status" value="1"/>
</dbReference>
<comment type="caution">
    <text evidence="2">The sequence shown here is derived from an EMBL/GenBank/DDBJ whole genome shotgun (WGS) entry which is preliminary data.</text>
</comment>
<dbReference type="InterPro" id="IPR039690">
    <property type="entry name" value="SNRNP25"/>
</dbReference>
<evidence type="ECO:0000259" key="1">
    <source>
        <dbReference type="Pfam" id="PF18036"/>
    </source>
</evidence>
<name>A0ABU6Z3K5_9FABA</name>